<dbReference type="STRING" id="1160718.SU9_08040"/>
<dbReference type="EMBL" id="AJGV01000057">
    <property type="protein sequence ID" value="EJJ07681.1"/>
    <property type="molecule type" value="Genomic_DNA"/>
</dbReference>
<protein>
    <submittedName>
        <fullName evidence="2">Uncharacterized protein</fullName>
    </submittedName>
</protein>
<comment type="caution">
    <text evidence="2">The sequence shown here is derived from an EMBL/GenBank/DDBJ whole genome shotgun (WGS) entry which is preliminary data.</text>
</comment>
<proteinExistence type="predicted"/>
<evidence type="ECO:0000256" key="1">
    <source>
        <dbReference type="SAM" id="MobiDB-lite"/>
    </source>
</evidence>
<name>J2A0M0_9ACTN</name>
<reference evidence="2" key="1">
    <citation type="journal article" date="2012" name="J. Bacteriol.">
        <title>Genome Sequence of Streptomyces auratus Strain AGR0001, a Phoslactomycin-Producing Actinomycete.</title>
        <authorList>
            <person name="Han X."/>
            <person name="Li M."/>
            <person name="Ding Z."/>
            <person name="Zhao J."/>
            <person name="Ji K."/>
            <person name="Wen M."/>
            <person name="Lu T."/>
        </authorList>
    </citation>
    <scope>NUCLEOTIDE SEQUENCE [LARGE SCALE GENOMIC DNA]</scope>
    <source>
        <strain evidence="2">AGR0001</strain>
    </source>
</reference>
<evidence type="ECO:0000313" key="2">
    <source>
        <dbReference type="EMBL" id="EJJ07681.1"/>
    </source>
</evidence>
<sequence length="63" mass="6155">MSSASIAAGEPGGEIGVREATELPVRTSVGRTPPGRSWRSDPSGPDAAGSGALCGRCTGAEVA</sequence>
<dbReference type="HOGENOM" id="CLU_2883802_0_0_11"/>
<organism evidence="2">
    <name type="scientific">Streptomyces auratus AGR0001</name>
    <dbReference type="NCBI Taxonomy" id="1160718"/>
    <lineage>
        <taxon>Bacteria</taxon>
        <taxon>Bacillati</taxon>
        <taxon>Actinomycetota</taxon>
        <taxon>Actinomycetes</taxon>
        <taxon>Kitasatosporales</taxon>
        <taxon>Streptomycetaceae</taxon>
        <taxon>Streptomyces</taxon>
    </lineage>
</organism>
<accession>J2A0M0</accession>
<gene>
    <name evidence="2" type="ORF">SU9_08040</name>
</gene>
<feature type="region of interest" description="Disordered" evidence="1">
    <location>
        <begin position="1"/>
        <end position="63"/>
    </location>
</feature>
<dbReference type="PATRIC" id="fig|1160718.3.peg.1630"/>
<dbReference type="AlphaFoldDB" id="J2A0M0"/>